<dbReference type="Proteomes" id="UP000031982">
    <property type="component" value="Unassembled WGS sequence"/>
</dbReference>
<reference evidence="1 2" key="1">
    <citation type="submission" date="2015-01" db="EMBL/GenBank/DDBJ databases">
        <title>Genome Assembly of Bacillus badius MTCC 1458.</title>
        <authorList>
            <person name="Verma A."/>
            <person name="Khatri I."/>
            <person name="Mual P."/>
            <person name="Subramanian S."/>
            <person name="Krishnamurthi S."/>
        </authorList>
    </citation>
    <scope>NUCLEOTIDE SEQUENCE [LARGE SCALE GENOMIC DNA]</scope>
    <source>
        <strain evidence="1 2">MTCC 1458</strain>
    </source>
</reference>
<accession>A0ABR5AW85</accession>
<dbReference type="EMBL" id="JXLP01000005">
    <property type="protein sequence ID" value="KIL78909.1"/>
    <property type="molecule type" value="Genomic_DNA"/>
</dbReference>
<evidence type="ECO:0008006" key="3">
    <source>
        <dbReference type="Google" id="ProtNLM"/>
    </source>
</evidence>
<organism evidence="1 2">
    <name type="scientific">Bacillus badius</name>
    <dbReference type="NCBI Taxonomy" id="1455"/>
    <lineage>
        <taxon>Bacteria</taxon>
        <taxon>Bacillati</taxon>
        <taxon>Bacillota</taxon>
        <taxon>Bacilli</taxon>
        <taxon>Bacillales</taxon>
        <taxon>Bacillaceae</taxon>
        <taxon>Pseudobacillus</taxon>
    </lineage>
</organism>
<evidence type="ECO:0000313" key="1">
    <source>
        <dbReference type="EMBL" id="KIL78909.1"/>
    </source>
</evidence>
<name>A0ABR5AW85_BACBA</name>
<sequence>MQLLFFCEKRTQAEIVYLFRYNKNNKIEHREEGTYAD</sequence>
<evidence type="ECO:0000313" key="2">
    <source>
        <dbReference type="Proteomes" id="UP000031982"/>
    </source>
</evidence>
<keyword evidence="2" id="KW-1185">Reference proteome</keyword>
<comment type="caution">
    <text evidence="1">The sequence shown here is derived from an EMBL/GenBank/DDBJ whole genome shotgun (WGS) entry which is preliminary data.</text>
</comment>
<proteinExistence type="predicted"/>
<gene>
    <name evidence="1" type="ORF">SD77_3710</name>
</gene>
<protein>
    <recommendedName>
        <fullName evidence="3">Mobile element protein</fullName>
    </recommendedName>
</protein>